<feature type="compositionally biased region" description="Low complexity" evidence="1">
    <location>
        <begin position="126"/>
        <end position="155"/>
    </location>
</feature>
<dbReference type="AlphaFoldDB" id="A0A2G5B264"/>
<feature type="compositionally biased region" description="Pro residues" evidence="1">
    <location>
        <begin position="156"/>
        <end position="172"/>
    </location>
</feature>
<feature type="region of interest" description="Disordered" evidence="1">
    <location>
        <begin position="1"/>
        <end position="28"/>
    </location>
</feature>
<evidence type="ECO:0000256" key="1">
    <source>
        <dbReference type="SAM" id="MobiDB-lite"/>
    </source>
</evidence>
<evidence type="ECO:0000313" key="2">
    <source>
        <dbReference type="EMBL" id="PIA13113.1"/>
    </source>
</evidence>
<reference evidence="2 3" key="1">
    <citation type="journal article" date="2015" name="Genome Biol. Evol.">
        <title>Phylogenomic analyses indicate that early fungi evolved digesting cell walls of algal ancestors of land plants.</title>
        <authorList>
            <person name="Chang Y."/>
            <person name="Wang S."/>
            <person name="Sekimoto S."/>
            <person name="Aerts A.L."/>
            <person name="Choi C."/>
            <person name="Clum A."/>
            <person name="LaButti K.M."/>
            <person name="Lindquist E.A."/>
            <person name="Yee Ngan C."/>
            <person name="Ohm R.A."/>
            <person name="Salamov A.A."/>
            <person name="Grigoriev I.V."/>
            <person name="Spatafora J.W."/>
            <person name="Berbee M.L."/>
        </authorList>
    </citation>
    <scope>NUCLEOTIDE SEQUENCE [LARGE SCALE GENOMIC DNA]</scope>
    <source>
        <strain evidence="2 3">NRRL 1564</strain>
    </source>
</reference>
<evidence type="ECO:0000313" key="3">
    <source>
        <dbReference type="Proteomes" id="UP000242474"/>
    </source>
</evidence>
<feature type="compositionally biased region" description="Polar residues" evidence="1">
    <location>
        <begin position="1"/>
        <end position="17"/>
    </location>
</feature>
<dbReference type="OrthoDB" id="5598769at2759"/>
<gene>
    <name evidence="2" type="ORF">COEREDRAFT_89812</name>
</gene>
<dbReference type="Proteomes" id="UP000242474">
    <property type="component" value="Unassembled WGS sequence"/>
</dbReference>
<keyword evidence="3" id="KW-1185">Reference proteome</keyword>
<sequence length="467" mass="53103">MTIQLTPRTMEQLPQRQSHSDMHRSATSVVRTSGGVKFQQNIPGETVYAINQPIQQYQTQSLPQQFLQQQQPEYASGAPHAIILSVEHPTYNQISEPVSQDMSGYATYAAAAHHHTSAYTAPQFQQQLQFQPQQPQQYLQSQPHLQPQPQLQQQPQPQPQPQQYQQPPPPLVWPSHHAPSYSDYENRKTETEKYQTSATSSKADTEKGKKANGLINCLKDSICSIAFEEIVPIVTVVGSALTHHYRHRKSKTMIPYSKSRWIKYVDNALFGYNIYTFAKENGFINQKNKDAARELSWDNKETFENLTSHVKSRNIDNTRSEISIERMVQIIVGSLFKNNCGNNLMDQFDNSWAVNIETAEYFHNSVYCRKLNLCNTNAQVLGGAAAVQALQSERQMTLQQEYIRDVQHRTPEHMVMKLALSEANALLFHKSAIGILNVDDILENVGKIALATIIKFKIDEEWPPSVP</sequence>
<dbReference type="EMBL" id="KZ303547">
    <property type="protein sequence ID" value="PIA13113.1"/>
    <property type="molecule type" value="Genomic_DNA"/>
</dbReference>
<feature type="region of interest" description="Disordered" evidence="1">
    <location>
        <begin position="126"/>
        <end position="208"/>
    </location>
</feature>
<protein>
    <submittedName>
        <fullName evidence="2">Uncharacterized protein</fullName>
    </submittedName>
</protein>
<name>A0A2G5B264_COERN</name>
<organism evidence="2 3">
    <name type="scientific">Coemansia reversa (strain ATCC 12441 / NRRL 1564)</name>
    <dbReference type="NCBI Taxonomy" id="763665"/>
    <lineage>
        <taxon>Eukaryota</taxon>
        <taxon>Fungi</taxon>
        <taxon>Fungi incertae sedis</taxon>
        <taxon>Zoopagomycota</taxon>
        <taxon>Kickxellomycotina</taxon>
        <taxon>Kickxellomycetes</taxon>
        <taxon>Kickxellales</taxon>
        <taxon>Kickxellaceae</taxon>
        <taxon>Coemansia</taxon>
    </lineage>
</organism>
<proteinExistence type="predicted"/>
<feature type="compositionally biased region" description="Basic and acidic residues" evidence="1">
    <location>
        <begin position="184"/>
        <end position="193"/>
    </location>
</feature>
<accession>A0A2G5B264</accession>